<dbReference type="OrthoDB" id="7658983at2759"/>
<sequence length="476" mass="54279">MDTVKEYLGYINPHWIAVVVTGMYTHLRQICVIGLCFDEESTPFDPSYASVLFVFSVLCLLAEYRLWPRTLKEPPIQLLYIYEMLVAALTTNLTTRAIWVPLMHVIYCLTQESSKCLLWLNTLLGLSRYSFLTEFAYYMARDCAAMHMAFCLSVLSFVWMLDATESLDAILDTWAKERTGGFLGLYEGKRKHISFANPEVTDWFVYKFMCSTDPYTVSIIIEHQRSNSTLRLVHQFVKCPSALDNSFEIHSTQLILRIGKRKKKKMTKLLHTIGALLLNVFGLQIFRTCFANAMEDEECESLLSGPPFSSVFFSIGVYIIVVNSTLFPRSFHAPKMVFLILYEFLTAAFILEFTLACIWTPIDVLLSTTLPSYICYTLRQLGFNGAAVLFLADKSLTTVLTYTAAIAFLLLALHVVDAVDYAVLRDCGAMCFLTHVQEKFWARVQRELPFFVEGAKGCRCKVRGKKRSKSRGNSDR</sequence>
<name>A0A6V7GWZ7_9HYME</name>
<evidence type="ECO:0000313" key="3">
    <source>
        <dbReference type="Proteomes" id="UP000752696"/>
    </source>
</evidence>
<feature type="transmembrane region" description="Helical" evidence="1">
    <location>
        <begin position="79"/>
        <end position="109"/>
    </location>
</feature>
<feature type="transmembrane region" description="Helical" evidence="1">
    <location>
        <begin position="269"/>
        <end position="287"/>
    </location>
</feature>
<proteinExistence type="predicted"/>
<feature type="transmembrane region" description="Helical" evidence="1">
    <location>
        <begin position="339"/>
        <end position="362"/>
    </location>
</feature>
<feature type="transmembrane region" description="Helical" evidence="1">
    <location>
        <begin position="399"/>
        <end position="416"/>
    </location>
</feature>
<dbReference type="AlphaFoldDB" id="A0A6V7GWZ7"/>
<dbReference type="InterPro" id="IPR032145">
    <property type="entry name" value="DUF4818"/>
</dbReference>
<dbReference type="Proteomes" id="UP000752696">
    <property type="component" value="Unassembled WGS sequence"/>
</dbReference>
<keyword evidence="1" id="KW-0472">Membrane</keyword>
<feature type="transmembrane region" description="Helical" evidence="1">
    <location>
        <begin position="15"/>
        <end position="37"/>
    </location>
</feature>
<evidence type="ECO:0000256" key="1">
    <source>
        <dbReference type="SAM" id="Phobius"/>
    </source>
</evidence>
<accession>A0A6V7GWZ7</accession>
<keyword evidence="3" id="KW-1185">Reference proteome</keyword>
<dbReference type="Pfam" id="PF16089">
    <property type="entry name" value="DUF4818"/>
    <property type="match status" value="2"/>
</dbReference>
<protein>
    <submittedName>
        <fullName evidence="2">Uncharacterized protein</fullName>
    </submittedName>
</protein>
<gene>
    <name evidence="2" type="ORF">MHI_LOCUS4658</name>
</gene>
<evidence type="ECO:0000313" key="2">
    <source>
        <dbReference type="EMBL" id="CAD1468080.1"/>
    </source>
</evidence>
<organism evidence="2 3">
    <name type="scientific">Heterotrigona itama</name>
    <dbReference type="NCBI Taxonomy" id="395501"/>
    <lineage>
        <taxon>Eukaryota</taxon>
        <taxon>Metazoa</taxon>
        <taxon>Ecdysozoa</taxon>
        <taxon>Arthropoda</taxon>
        <taxon>Hexapoda</taxon>
        <taxon>Insecta</taxon>
        <taxon>Pterygota</taxon>
        <taxon>Neoptera</taxon>
        <taxon>Endopterygota</taxon>
        <taxon>Hymenoptera</taxon>
        <taxon>Apocrita</taxon>
        <taxon>Aculeata</taxon>
        <taxon>Apoidea</taxon>
        <taxon>Anthophila</taxon>
        <taxon>Apidae</taxon>
        <taxon>Heterotrigona</taxon>
    </lineage>
</organism>
<feature type="transmembrane region" description="Helical" evidence="1">
    <location>
        <begin position="307"/>
        <end position="327"/>
    </location>
</feature>
<keyword evidence="1" id="KW-1133">Transmembrane helix</keyword>
<reference evidence="2" key="1">
    <citation type="submission" date="2020-07" db="EMBL/GenBank/DDBJ databases">
        <authorList>
            <person name="Nazaruddin N."/>
        </authorList>
    </citation>
    <scope>NUCLEOTIDE SEQUENCE</scope>
</reference>
<keyword evidence="1" id="KW-0812">Transmembrane</keyword>
<feature type="transmembrane region" description="Helical" evidence="1">
    <location>
        <begin position="49"/>
        <end position="67"/>
    </location>
</feature>
<dbReference type="EMBL" id="CAJDYZ010000036">
    <property type="protein sequence ID" value="CAD1468080.1"/>
    <property type="molecule type" value="Genomic_DNA"/>
</dbReference>
<comment type="caution">
    <text evidence="2">The sequence shown here is derived from an EMBL/GenBank/DDBJ whole genome shotgun (WGS) entry which is preliminary data.</text>
</comment>